<dbReference type="EMBL" id="OX459121">
    <property type="protein sequence ID" value="CAI9101287.1"/>
    <property type="molecule type" value="Genomic_DNA"/>
</dbReference>
<evidence type="ECO:0000313" key="3">
    <source>
        <dbReference type="Proteomes" id="UP001161247"/>
    </source>
</evidence>
<feature type="region of interest" description="Disordered" evidence="1">
    <location>
        <begin position="448"/>
        <end position="591"/>
    </location>
</feature>
<dbReference type="Pfam" id="PF07797">
    <property type="entry name" value="DUF1639"/>
    <property type="match status" value="1"/>
</dbReference>
<name>A0AAV1D0Q8_OLDCO</name>
<gene>
    <name evidence="2" type="ORF">OLC1_LOCUS10909</name>
</gene>
<keyword evidence="3" id="KW-1185">Reference proteome</keyword>
<feature type="compositionally biased region" description="Low complexity" evidence="1">
    <location>
        <begin position="171"/>
        <end position="186"/>
    </location>
</feature>
<evidence type="ECO:0000313" key="2">
    <source>
        <dbReference type="EMBL" id="CAI9101287.1"/>
    </source>
</evidence>
<feature type="compositionally biased region" description="Basic residues" evidence="1">
    <location>
        <begin position="620"/>
        <end position="632"/>
    </location>
</feature>
<organism evidence="2 3">
    <name type="scientific">Oldenlandia corymbosa var. corymbosa</name>
    <dbReference type="NCBI Taxonomy" id="529605"/>
    <lineage>
        <taxon>Eukaryota</taxon>
        <taxon>Viridiplantae</taxon>
        <taxon>Streptophyta</taxon>
        <taxon>Embryophyta</taxon>
        <taxon>Tracheophyta</taxon>
        <taxon>Spermatophyta</taxon>
        <taxon>Magnoliopsida</taxon>
        <taxon>eudicotyledons</taxon>
        <taxon>Gunneridae</taxon>
        <taxon>Pentapetalae</taxon>
        <taxon>asterids</taxon>
        <taxon>lamiids</taxon>
        <taxon>Gentianales</taxon>
        <taxon>Rubiaceae</taxon>
        <taxon>Rubioideae</taxon>
        <taxon>Spermacoceae</taxon>
        <taxon>Hedyotis-Oldenlandia complex</taxon>
        <taxon>Oldenlandia</taxon>
    </lineage>
</organism>
<protein>
    <submittedName>
        <fullName evidence="2">OLC1v1038579C1</fullName>
    </submittedName>
</protein>
<feature type="region of interest" description="Disordered" evidence="1">
    <location>
        <begin position="375"/>
        <end position="395"/>
    </location>
</feature>
<feature type="compositionally biased region" description="Basic and acidic residues" evidence="1">
    <location>
        <begin position="450"/>
        <end position="460"/>
    </location>
</feature>
<feature type="compositionally biased region" description="Basic and acidic residues" evidence="1">
    <location>
        <begin position="500"/>
        <end position="511"/>
    </location>
</feature>
<reference evidence="2" key="1">
    <citation type="submission" date="2023-03" db="EMBL/GenBank/DDBJ databases">
        <authorList>
            <person name="Julca I."/>
        </authorList>
    </citation>
    <scope>NUCLEOTIDE SEQUENCE</scope>
</reference>
<feature type="region of interest" description="Disordered" evidence="1">
    <location>
        <begin position="1"/>
        <end position="75"/>
    </location>
</feature>
<feature type="compositionally biased region" description="Basic and acidic residues" evidence="1">
    <location>
        <begin position="474"/>
        <end position="491"/>
    </location>
</feature>
<feature type="region of interest" description="Disordered" evidence="1">
    <location>
        <begin position="614"/>
        <end position="638"/>
    </location>
</feature>
<sequence length="664" mass="75721">MSDSSPRRQRSSLHNFNLPDDLKWERTRSQGSNVNERHGRHAHSRLHRRHRSPTSLATSDSRRPHRHISEYGDVLPQSAPEVEEWPKWIGENLVAQDGRILRRCPLPYGEEILHRDSEGSITHTPSRTSSHHRQSSGETLHRDSGYLSSKPPLLSRISSHQSSRETSHGDSSWSSKSLYQSSSGGSRPARVPSHDHQSSRRTPPRDSGGRYSRPYVPSDGQSRQTTFRDAGVISRSSSIPLNRYGHNSPRETQVQPAGMKVLMSPSQLPISTGEAYVESSNMIFTSPHPLSRDASISAAENPPDFHIKISNSSGAPSQMWSSHDSCHHDSQMLNKGFTEDNDEDDKNTTNSNFRKAGFKPSKEWPIKKLDKAFSPVKMDDKHDDGEDEFAKEKNISEIMKEKMSYEDSEGKSYKREEMPIKTYVRCSRKEGGQRNEEKKLETLLLPMKKRRDEVKYKSMDEDGDPNDLNVKILNLKDTKPNHSDLHHDLNLDKNNSNPSTKDKWEYLKEPNYKQIAGTKGEEFKNSGNKRNSDQVLNKDEEQNKKNGADVEKKKDDEKKKEEGKGKGKEPLKKRKNDQLEDEDEEEEEKVKELKIPKVNVQLAPHEIAEDLFALGVGSRPQRKHPSSRRTPRVQRDIDQVTPGMWLGEIEMDRYKVPSESASKV</sequence>
<dbReference type="InterPro" id="IPR012438">
    <property type="entry name" value="DUF1639"/>
</dbReference>
<feature type="region of interest" description="Disordered" evidence="1">
    <location>
        <begin position="334"/>
        <end position="359"/>
    </location>
</feature>
<feature type="compositionally biased region" description="Basic residues" evidence="1">
    <location>
        <begin position="38"/>
        <end position="52"/>
    </location>
</feature>
<feature type="compositionally biased region" description="Polar residues" evidence="1">
    <location>
        <begin position="119"/>
        <end position="128"/>
    </location>
</feature>
<dbReference type="AlphaFoldDB" id="A0AAV1D0Q8"/>
<feature type="compositionally biased region" description="Basic and acidic residues" evidence="1">
    <location>
        <begin position="192"/>
        <end position="208"/>
    </location>
</feature>
<feature type="region of interest" description="Disordered" evidence="1">
    <location>
        <begin position="115"/>
        <end position="253"/>
    </location>
</feature>
<accession>A0AAV1D0Q8</accession>
<dbReference type="Proteomes" id="UP001161247">
    <property type="component" value="Chromosome 4"/>
</dbReference>
<proteinExistence type="predicted"/>
<evidence type="ECO:0000256" key="1">
    <source>
        <dbReference type="SAM" id="MobiDB-lite"/>
    </source>
</evidence>
<feature type="compositionally biased region" description="Basic and acidic residues" evidence="1">
    <location>
        <begin position="519"/>
        <end position="570"/>
    </location>
</feature>